<keyword evidence="4 9" id="KW-0479">Metal-binding</keyword>
<dbReference type="EMBL" id="BKCJ010230931">
    <property type="protein sequence ID" value="GEZ00347.1"/>
    <property type="molecule type" value="Genomic_DNA"/>
</dbReference>
<comment type="cofactor">
    <cofactor evidence="9">
        <name>heme</name>
        <dbReference type="ChEBI" id="CHEBI:30413"/>
    </cofactor>
</comment>
<feature type="binding site" description="axial binding residue" evidence="9">
    <location>
        <position position="28"/>
    </location>
    <ligand>
        <name>heme</name>
        <dbReference type="ChEBI" id="CHEBI:30413"/>
    </ligand>
    <ligandPart>
        <name>Fe</name>
        <dbReference type="ChEBI" id="CHEBI:18248"/>
    </ligandPart>
</feature>
<comment type="subcellular location">
    <subcellularLocation>
        <location evidence="1">Membrane</location>
        <topology evidence="1">Single-pass membrane protein</topology>
    </subcellularLocation>
</comment>
<dbReference type="GO" id="GO:0016114">
    <property type="term" value="P:terpenoid biosynthetic process"/>
    <property type="evidence" value="ECO:0007669"/>
    <property type="project" value="UniProtKB-UniPathway"/>
</dbReference>
<proteinExistence type="inferred from homology"/>
<dbReference type="GO" id="GO:0016020">
    <property type="term" value="C:membrane"/>
    <property type="evidence" value="ECO:0007669"/>
    <property type="project" value="UniProtKB-SubCell"/>
</dbReference>
<dbReference type="GO" id="GO:0020037">
    <property type="term" value="F:heme binding"/>
    <property type="evidence" value="ECO:0007669"/>
    <property type="project" value="InterPro"/>
</dbReference>
<dbReference type="UniPathway" id="UPA00213"/>
<dbReference type="GO" id="GO:0016705">
    <property type="term" value="F:oxidoreductase activity, acting on paired donors, with incorporation or reduction of molecular oxygen"/>
    <property type="evidence" value="ECO:0007669"/>
    <property type="project" value="InterPro"/>
</dbReference>
<dbReference type="PANTHER" id="PTHR24286:SF194">
    <property type="entry name" value="STEROID (22S)-HYDROXYLASE"/>
    <property type="match status" value="1"/>
</dbReference>
<keyword evidence="5" id="KW-1133">Transmembrane helix</keyword>
<dbReference type="GO" id="GO:0010268">
    <property type="term" value="P:brassinosteroid homeostasis"/>
    <property type="evidence" value="ECO:0007669"/>
    <property type="project" value="TreeGrafter"/>
</dbReference>
<dbReference type="InterPro" id="IPR002401">
    <property type="entry name" value="Cyt_P450_E_grp-I"/>
</dbReference>
<evidence type="ECO:0000256" key="7">
    <source>
        <dbReference type="ARBA" id="ARBA00023004"/>
    </source>
</evidence>
<dbReference type="Gene3D" id="1.10.630.10">
    <property type="entry name" value="Cytochrome P450"/>
    <property type="match status" value="1"/>
</dbReference>
<evidence type="ECO:0000256" key="5">
    <source>
        <dbReference type="ARBA" id="ARBA00022989"/>
    </source>
</evidence>
<comment type="caution">
    <text evidence="10">The sequence shown here is derived from an EMBL/GenBank/DDBJ whole genome shotgun (WGS) entry which is preliminary data.</text>
</comment>
<keyword evidence="8" id="KW-0472">Membrane</keyword>
<dbReference type="GO" id="GO:0004497">
    <property type="term" value="F:monooxygenase activity"/>
    <property type="evidence" value="ECO:0007669"/>
    <property type="project" value="InterPro"/>
</dbReference>
<dbReference type="PRINTS" id="PR00463">
    <property type="entry name" value="EP450I"/>
</dbReference>
<reference evidence="10" key="1">
    <citation type="journal article" date="2019" name="Sci. Rep.">
        <title>Draft genome of Tanacetum cinerariifolium, the natural source of mosquito coil.</title>
        <authorList>
            <person name="Yamashiro T."/>
            <person name="Shiraishi A."/>
            <person name="Satake H."/>
            <person name="Nakayama K."/>
        </authorList>
    </citation>
    <scope>NUCLEOTIDE SEQUENCE</scope>
</reference>
<dbReference type="GO" id="GO:0005506">
    <property type="term" value="F:iron ion binding"/>
    <property type="evidence" value="ECO:0007669"/>
    <property type="project" value="InterPro"/>
</dbReference>
<feature type="non-terminal residue" evidence="10">
    <location>
        <position position="1"/>
    </location>
</feature>
<evidence type="ECO:0000256" key="4">
    <source>
        <dbReference type="ARBA" id="ARBA00022723"/>
    </source>
</evidence>
<dbReference type="InterPro" id="IPR036396">
    <property type="entry name" value="Cyt_P450_sf"/>
</dbReference>
<keyword evidence="6" id="KW-0560">Oxidoreductase</keyword>
<accession>A0A699HZE9</accession>
<organism evidence="10">
    <name type="scientific">Tanacetum cinerariifolium</name>
    <name type="common">Dalmatian daisy</name>
    <name type="synonym">Chrysanthemum cinerariifolium</name>
    <dbReference type="NCBI Taxonomy" id="118510"/>
    <lineage>
        <taxon>Eukaryota</taxon>
        <taxon>Viridiplantae</taxon>
        <taxon>Streptophyta</taxon>
        <taxon>Embryophyta</taxon>
        <taxon>Tracheophyta</taxon>
        <taxon>Spermatophyta</taxon>
        <taxon>Magnoliopsida</taxon>
        <taxon>eudicotyledons</taxon>
        <taxon>Gunneridae</taxon>
        <taxon>Pentapetalae</taxon>
        <taxon>asterids</taxon>
        <taxon>campanulids</taxon>
        <taxon>Asterales</taxon>
        <taxon>Asteraceae</taxon>
        <taxon>Asteroideae</taxon>
        <taxon>Anthemideae</taxon>
        <taxon>Anthemidinae</taxon>
        <taxon>Tanacetum</taxon>
    </lineage>
</organism>
<evidence type="ECO:0000256" key="9">
    <source>
        <dbReference type="PIRSR" id="PIRSR602401-1"/>
    </source>
</evidence>
<evidence type="ECO:0000256" key="3">
    <source>
        <dbReference type="ARBA" id="ARBA00022692"/>
    </source>
</evidence>
<protein>
    <submittedName>
        <fullName evidence="10">Cytochrome P450 90B1</fullName>
    </submittedName>
</protein>
<dbReference type="Pfam" id="PF00067">
    <property type="entry name" value="p450"/>
    <property type="match status" value="1"/>
</dbReference>
<dbReference type="GO" id="GO:0016125">
    <property type="term" value="P:sterol metabolic process"/>
    <property type="evidence" value="ECO:0007669"/>
    <property type="project" value="TreeGrafter"/>
</dbReference>
<evidence type="ECO:0000256" key="8">
    <source>
        <dbReference type="ARBA" id="ARBA00023136"/>
    </source>
</evidence>
<sequence length="122" mass="13649">SSGAMSPSGVTQISPNNFMPFGGGPRLCTGSELAKLEMAIFIHHLVLKYHWELADSDEAFAYPYLDFPKGDSKEDKEIATWELDSTIALSHPRLYSEEQAECIAMISAWIGDMTWQRLPPRT</sequence>
<dbReference type="AlphaFoldDB" id="A0A699HZE9"/>
<dbReference type="InterPro" id="IPR001128">
    <property type="entry name" value="Cyt_P450"/>
</dbReference>
<evidence type="ECO:0000256" key="2">
    <source>
        <dbReference type="ARBA" id="ARBA00010617"/>
    </source>
</evidence>
<dbReference type="PANTHER" id="PTHR24286">
    <property type="entry name" value="CYTOCHROME P450 26"/>
    <property type="match status" value="1"/>
</dbReference>
<keyword evidence="3" id="KW-0812">Transmembrane</keyword>
<keyword evidence="9" id="KW-0349">Heme</keyword>
<dbReference type="GO" id="GO:0016132">
    <property type="term" value="P:brassinosteroid biosynthetic process"/>
    <property type="evidence" value="ECO:0007669"/>
    <property type="project" value="TreeGrafter"/>
</dbReference>
<name>A0A699HZE9_TANCI</name>
<keyword evidence="7 9" id="KW-0408">Iron</keyword>
<gene>
    <name evidence="10" type="ORF">Tci_472320</name>
</gene>
<evidence type="ECO:0000256" key="6">
    <source>
        <dbReference type="ARBA" id="ARBA00023002"/>
    </source>
</evidence>
<comment type="similarity">
    <text evidence="2">Belongs to the cytochrome P450 family.</text>
</comment>
<dbReference type="SUPFAM" id="SSF48264">
    <property type="entry name" value="Cytochrome P450"/>
    <property type="match status" value="1"/>
</dbReference>
<evidence type="ECO:0000256" key="1">
    <source>
        <dbReference type="ARBA" id="ARBA00004167"/>
    </source>
</evidence>
<evidence type="ECO:0000313" key="10">
    <source>
        <dbReference type="EMBL" id="GEZ00347.1"/>
    </source>
</evidence>